<evidence type="ECO:0000313" key="3">
    <source>
        <dbReference type="Proteomes" id="UP001501079"/>
    </source>
</evidence>
<proteinExistence type="predicted"/>
<sequence length="357" mass="40768">MLLSDFIDISDMAHEAHEGYVKVQVHPEFPHLQIAGYTDKCQYDNHWTPTTKALRGVIFDVRTFEVKARPFGKFFNYGQQPEQYDPDAAIIGAYNKWDGSLGIGYVQPNGRPAIATRGSFVSEQAIHANDLLAKDPDLQDAIRSWVSDDITPLWEIVYPQNRIVVDYGDMDDLVFLGTVDNATGEFSPWADSRFQEPAHGGTLREILEIPPRKNHEGFVIWFDPAHAVKVKQEDYLALHRIVSSLSVKEVWRQLRAGTFRSWAEGLPDEFHEWARETALPMALDYDDKLTGMRKIHEGLLAKGFPTRKEQALWVQEFIAPEDRGLMFGLLDGRDISDSIWRQLEPKGNQPMRNVESE</sequence>
<organism evidence="2 3">
    <name type="scientific">Gryllotalpicola koreensis</name>
    <dbReference type="NCBI Taxonomy" id="993086"/>
    <lineage>
        <taxon>Bacteria</taxon>
        <taxon>Bacillati</taxon>
        <taxon>Actinomycetota</taxon>
        <taxon>Actinomycetes</taxon>
        <taxon>Micrococcales</taxon>
        <taxon>Microbacteriaceae</taxon>
        <taxon>Gryllotalpicola</taxon>
    </lineage>
</organism>
<dbReference type="RefSeq" id="WP_344754329.1">
    <property type="nucleotide sequence ID" value="NZ_BAABBW010000003.1"/>
</dbReference>
<dbReference type="Proteomes" id="UP001501079">
    <property type="component" value="Unassembled WGS sequence"/>
</dbReference>
<feature type="domain" description="T4 RNA ligase 1-like N-terminal" evidence="1">
    <location>
        <begin position="54"/>
        <end position="196"/>
    </location>
</feature>
<keyword evidence="3" id="KW-1185">Reference proteome</keyword>
<dbReference type="EMBL" id="BAABBW010000003">
    <property type="protein sequence ID" value="GAA4175912.1"/>
    <property type="molecule type" value="Genomic_DNA"/>
</dbReference>
<gene>
    <name evidence="2" type="ORF">GCM10022287_22220</name>
</gene>
<dbReference type="Pfam" id="PF09511">
    <property type="entry name" value="RNA_lig_T4_1"/>
    <property type="match status" value="1"/>
</dbReference>
<comment type="caution">
    <text evidence="2">The sequence shown here is derived from an EMBL/GenBank/DDBJ whole genome shotgun (WGS) entry which is preliminary data.</text>
</comment>
<evidence type="ECO:0000259" key="1">
    <source>
        <dbReference type="Pfam" id="PF09511"/>
    </source>
</evidence>
<name>A0ABP8A257_9MICO</name>
<dbReference type="InterPro" id="IPR019039">
    <property type="entry name" value="T4-Rnl1-like_N"/>
</dbReference>
<reference evidence="3" key="1">
    <citation type="journal article" date="2019" name="Int. J. Syst. Evol. Microbiol.">
        <title>The Global Catalogue of Microorganisms (GCM) 10K type strain sequencing project: providing services to taxonomists for standard genome sequencing and annotation.</title>
        <authorList>
            <consortium name="The Broad Institute Genomics Platform"/>
            <consortium name="The Broad Institute Genome Sequencing Center for Infectious Disease"/>
            <person name="Wu L."/>
            <person name="Ma J."/>
        </authorList>
    </citation>
    <scope>NUCLEOTIDE SEQUENCE [LARGE SCALE GENOMIC DNA]</scope>
    <source>
        <strain evidence="3">JCM 17591</strain>
    </source>
</reference>
<protein>
    <recommendedName>
        <fullName evidence="1">T4 RNA ligase 1-like N-terminal domain-containing protein</fullName>
    </recommendedName>
</protein>
<accession>A0ABP8A257</accession>
<evidence type="ECO:0000313" key="2">
    <source>
        <dbReference type="EMBL" id="GAA4175912.1"/>
    </source>
</evidence>